<keyword evidence="5 7" id="KW-1133">Transmembrane helix</keyword>
<evidence type="ECO:0000256" key="6">
    <source>
        <dbReference type="ARBA" id="ARBA00023136"/>
    </source>
</evidence>
<dbReference type="Pfam" id="PF07690">
    <property type="entry name" value="MFS_1"/>
    <property type="match status" value="1"/>
</dbReference>
<dbReference type="PANTHER" id="PTHR23517:SF13">
    <property type="entry name" value="MAJOR FACILITATOR SUPERFAMILY MFS_1"/>
    <property type="match status" value="1"/>
</dbReference>
<feature type="transmembrane region" description="Helical" evidence="7">
    <location>
        <begin position="59"/>
        <end position="78"/>
    </location>
</feature>
<keyword evidence="10" id="KW-1185">Reference proteome</keyword>
<evidence type="ECO:0000256" key="4">
    <source>
        <dbReference type="ARBA" id="ARBA00022692"/>
    </source>
</evidence>
<feature type="transmembrane region" description="Helical" evidence="7">
    <location>
        <begin position="292"/>
        <end position="315"/>
    </location>
</feature>
<gene>
    <name evidence="9" type="ORF">H7993_05265</name>
</gene>
<keyword evidence="6 7" id="KW-0472">Membrane</keyword>
<dbReference type="GO" id="GO:0022857">
    <property type="term" value="F:transmembrane transporter activity"/>
    <property type="evidence" value="ECO:0007669"/>
    <property type="project" value="InterPro"/>
</dbReference>
<sequence length="410" mass="42401">MTRTPAQDPGVTDDTCNDRRARTRFWLIALAFLITMIGTTLPTPLYALYQQHLGFGPTWVTLIFAIYAAGVIFALLAVGSWSDQLGRRPMLLAGLAMGALSALIFLCTDSIGGLLVGRLISGFSAGIMTGTGTVAVIEAAPKRWQGNATLVATAANMLGLGLGPLLAGLTSQFLPWPVHLAFVVHLVLLLAATAAILSVGETVQRPAKPRLAFQRPSLPAAVRGPFIPAAIAGLAGFSVTGLFTSLVPSIMRQVMGHDGGVVIGAVIFVLFAGSVVGQAWVRRIRDSAQMSIGCSVLIVGVACLGMSIASAQLWLLVLGGALSGIGQGLTFRAGMGAVANAAPAGQKAGVTSALFIVYYLSMSVPVIAVGVSIPQFGLHHSAEFFSVLVALVAVVAMVSMNVVRARASNV</sequence>
<evidence type="ECO:0000256" key="3">
    <source>
        <dbReference type="ARBA" id="ARBA00022475"/>
    </source>
</evidence>
<dbReference type="EMBL" id="JACMYH010000001">
    <property type="protein sequence ID" value="MBC2677798.1"/>
    <property type="molecule type" value="Genomic_DNA"/>
</dbReference>
<dbReference type="Proteomes" id="UP000546173">
    <property type="component" value="Unassembled WGS sequence"/>
</dbReference>
<organism evidence="9 10">
    <name type="scientific">Pseudomonas baltica</name>
    <dbReference type="NCBI Taxonomy" id="2762576"/>
    <lineage>
        <taxon>Bacteria</taxon>
        <taxon>Pseudomonadati</taxon>
        <taxon>Pseudomonadota</taxon>
        <taxon>Gammaproteobacteria</taxon>
        <taxon>Pseudomonadales</taxon>
        <taxon>Pseudomonadaceae</taxon>
        <taxon>Pseudomonas</taxon>
    </lineage>
</organism>
<feature type="transmembrane region" description="Helical" evidence="7">
    <location>
        <begin position="176"/>
        <end position="199"/>
    </location>
</feature>
<accession>A0A7X1G3H8</accession>
<evidence type="ECO:0000259" key="8">
    <source>
        <dbReference type="PROSITE" id="PS50850"/>
    </source>
</evidence>
<keyword evidence="4 7" id="KW-0812">Transmembrane</keyword>
<dbReference type="RefSeq" id="WP_122478756.1">
    <property type="nucleotide sequence ID" value="NZ_JACMYH010000001.1"/>
</dbReference>
<dbReference type="PANTHER" id="PTHR23517">
    <property type="entry name" value="RESISTANCE PROTEIN MDTM, PUTATIVE-RELATED-RELATED"/>
    <property type="match status" value="1"/>
</dbReference>
<dbReference type="InterPro" id="IPR036259">
    <property type="entry name" value="MFS_trans_sf"/>
</dbReference>
<proteinExistence type="predicted"/>
<feature type="transmembrane region" description="Helical" evidence="7">
    <location>
        <begin position="149"/>
        <end position="170"/>
    </location>
</feature>
<reference evidence="9 10" key="1">
    <citation type="submission" date="2020-08" db="EMBL/GenBank/DDBJ databases">
        <title>Pseudomonas sp. nov.</title>
        <authorList>
            <person name="Gieschler S."/>
            <person name="Fiedler G."/>
            <person name="Brinks E."/>
            <person name="Boehnlein C."/>
            <person name="Franz C.M.A.P."/>
            <person name="Kabisch J."/>
        </authorList>
    </citation>
    <scope>NUCLEOTIDE SEQUENCE [LARGE SCALE GENOMIC DNA]</scope>
    <source>
        <strain evidence="9 10">MBT-2</strain>
    </source>
</reference>
<evidence type="ECO:0000313" key="9">
    <source>
        <dbReference type="EMBL" id="MBC2677798.1"/>
    </source>
</evidence>
<evidence type="ECO:0000256" key="7">
    <source>
        <dbReference type="SAM" id="Phobius"/>
    </source>
</evidence>
<comment type="caution">
    <text evidence="9">The sequence shown here is derived from an EMBL/GenBank/DDBJ whole genome shotgun (WGS) entry which is preliminary data.</text>
</comment>
<name>A0A7X1G3H8_9PSED</name>
<feature type="transmembrane region" description="Helical" evidence="7">
    <location>
        <begin position="259"/>
        <end position="280"/>
    </location>
</feature>
<feature type="transmembrane region" description="Helical" evidence="7">
    <location>
        <begin position="354"/>
        <end position="378"/>
    </location>
</feature>
<feature type="transmembrane region" description="Helical" evidence="7">
    <location>
        <begin position="384"/>
        <end position="403"/>
    </location>
</feature>
<feature type="transmembrane region" description="Helical" evidence="7">
    <location>
        <begin position="25"/>
        <end position="47"/>
    </location>
</feature>
<feature type="transmembrane region" description="Helical" evidence="7">
    <location>
        <begin position="220"/>
        <end position="247"/>
    </location>
</feature>
<dbReference type="InterPro" id="IPR011701">
    <property type="entry name" value="MFS"/>
</dbReference>
<protein>
    <submittedName>
        <fullName evidence="9">MFS transporter</fullName>
    </submittedName>
</protein>
<evidence type="ECO:0000256" key="2">
    <source>
        <dbReference type="ARBA" id="ARBA00022448"/>
    </source>
</evidence>
<keyword evidence="2" id="KW-0813">Transport</keyword>
<keyword evidence="3" id="KW-1003">Cell membrane</keyword>
<feature type="transmembrane region" description="Helical" evidence="7">
    <location>
        <begin position="119"/>
        <end position="137"/>
    </location>
</feature>
<feature type="transmembrane region" description="Helical" evidence="7">
    <location>
        <begin position="90"/>
        <end position="113"/>
    </location>
</feature>
<comment type="subcellular location">
    <subcellularLocation>
        <location evidence="1">Cell membrane</location>
        <topology evidence="1">Multi-pass membrane protein</topology>
    </subcellularLocation>
</comment>
<feature type="transmembrane region" description="Helical" evidence="7">
    <location>
        <begin position="321"/>
        <end position="342"/>
    </location>
</feature>
<dbReference type="AlphaFoldDB" id="A0A7X1G3H8"/>
<dbReference type="InterPro" id="IPR020846">
    <property type="entry name" value="MFS_dom"/>
</dbReference>
<feature type="domain" description="Major facilitator superfamily (MFS) profile" evidence="8">
    <location>
        <begin position="24"/>
        <end position="407"/>
    </location>
</feature>
<dbReference type="PROSITE" id="PS50850">
    <property type="entry name" value="MFS"/>
    <property type="match status" value="1"/>
</dbReference>
<evidence type="ECO:0000256" key="1">
    <source>
        <dbReference type="ARBA" id="ARBA00004651"/>
    </source>
</evidence>
<dbReference type="GO" id="GO:0005886">
    <property type="term" value="C:plasma membrane"/>
    <property type="evidence" value="ECO:0007669"/>
    <property type="project" value="UniProtKB-SubCell"/>
</dbReference>
<evidence type="ECO:0000256" key="5">
    <source>
        <dbReference type="ARBA" id="ARBA00022989"/>
    </source>
</evidence>
<dbReference type="Gene3D" id="1.20.1250.20">
    <property type="entry name" value="MFS general substrate transporter like domains"/>
    <property type="match status" value="1"/>
</dbReference>
<dbReference type="InterPro" id="IPR050171">
    <property type="entry name" value="MFS_Transporters"/>
</dbReference>
<evidence type="ECO:0000313" key="10">
    <source>
        <dbReference type="Proteomes" id="UP000546173"/>
    </source>
</evidence>
<dbReference type="SUPFAM" id="SSF103473">
    <property type="entry name" value="MFS general substrate transporter"/>
    <property type="match status" value="1"/>
</dbReference>